<dbReference type="Proteomes" id="UP000029452">
    <property type="component" value="Unassembled WGS sequence"/>
</dbReference>
<feature type="domain" description="Methyltransferase FkbM" evidence="1">
    <location>
        <begin position="94"/>
        <end position="232"/>
    </location>
</feature>
<proteinExistence type="predicted"/>
<dbReference type="Pfam" id="PF05050">
    <property type="entry name" value="Methyltransf_21"/>
    <property type="match status" value="1"/>
</dbReference>
<dbReference type="AlphaFoldDB" id="A0A094WCT3"/>
<dbReference type="PATRIC" id="fig|178606.4.peg.897"/>
<evidence type="ECO:0000259" key="1">
    <source>
        <dbReference type="Pfam" id="PF05050"/>
    </source>
</evidence>
<reference evidence="2 3" key="1">
    <citation type="submission" date="2014-06" db="EMBL/GenBank/DDBJ databases">
        <title>Draft genome sequence of iron oxidizing acidophile Leptospirillum ferriphilum DSM14647.</title>
        <authorList>
            <person name="Cardenas J.P."/>
            <person name="Lazcano M."/>
            <person name="Ossandon F.J."/>
            <person name="Corbett M."/>
            <person name="Holmes D.S."/>
            <person name="Watkin E."/>
        </authorList>
    </citation>
    <scope>NUCLEOTIDE SEQUENCE [LARGE SCALE GENOMIC DNA]</scope>
    <source>
        <strain evidence="2 3">DSM 14647</strain>
    </source>
</reference>
<sequence>MLNKELFLDFFPPLFSKLYRKYFLPTSWSNLRFQKNGTLELPGGHLFNFRPHESSDRKVCKQIFLKKDYELGKLSRYKELMKYYNQCSLPLIVDAGANIGASSVWFALHFPLARIISIEPEPGNFAMLSKNSCSFPGIIPFNNALASHSGILYLTDPKEGAWGYRTTHFAEEEAVPVQAKSIEDFLDLDIEQVQNPFILKIDIEGAESDLFSKFSPKFDEFPLIIIEVHDWLFPKNSCSKNFLKWHVEHNRDFVHFGENIFSISNRLAGNS</sequence>
<keyword evidence="2" id="KW-0808">Transferase</keyword>
<dbReference type="GO" id="GO:0032259">
    <property type="term" value="P:methylation"/>
    <property type="evidence" value="ECO:0007669"/>
    <property type="project" value="UniProtKB-KW"/>
</dbReference>
<organism evidence="2 3">
    <name type="scientific">Leptospirillum ferriphilum</name>
    <dbReference type="NCBI Taxonomy" id="178606"/>
    <lineage>
        <taxon>Bacteria</taxon>
        <taxon>Pseudomonadati</taxon>
        <taxon>Nitrospirota</taxon>
        <taxon>Nitrospiria</taxon>
        <taxon>Nitrospirales</taxon>
        <taxon>Nitrospiraceae</taxon>
        <taxon>Leptospirillum</taxon>
    </lineage>
</organism>
<evidence type="ECO:0000313" key="3">
    <source>
        <dbReference type="Proteomes" id="UP000029452"/>
    </source>
</evidence>
<dbReference type="PANTHER" id="PTHR34203:SF15">
    <property type="entry name" value="SLL1173 PROTEIN"/>
    <property type="match status" value="1"/>
</dbReference>
<dbReference type="NCBIfam" id="TIGR01444">
    <property type="entry name" value="fkbM_fam"/>
    <property type="match status" value="1"/>
</dbReference>
<dbReference type="InterPro" id="IPR006342">
    <property type="entry name" value="FkbM_mtfrase"/>
</dbReference>
<dbReference type="SUPFAM" id="SSF53335">
    <property type="entry name" value="S-adenosyl-L-methionine-dependent methyltransferases"/>
    <property type="match status" value="1"/>
</dbReference>
<name>A0A094WCT3_9BACT</name>
<dbReference type="InterPro" id="IPR052514">
    <property type="entry name" value="SAM-dependent_MTase"/>
</dbReference>
<comment type="caution">
    <text evidence="2">The sequence shown here is derived from an EMBL/GenBank/DDBJ whole genome shotgun (WGS) entry which is preliminary data.</text>
</comment>
<dbReference type="PANTHER" id="PTHR34203">
    <property type="entry name" value="METHYLTRANSFERASE, FKBM FAMILY PROTEIN"/>
    <property type="match status" value="1"/>
</dbReference>
<protein>
    <submittedName>
        <fullName evidence="2">Methyltransferase FkbM</fullName>
    </submittedName>
</protein>
<evidence type="ECO:0000313" key="2">
    <source>
        <dbReference type="EMBL" id="KGA94325.1"/>
    </source>
</evidence>
<accession>A0A094WCT3</accession>
<dbReference type="InterPro" id="IPR029063">
    <property type="entry name" value="SAM-dependent_MTases_sf"/>
</dbReference>
<dbReference type="EMBL" id="JPGK01000003">
    <property type="protein sequence ID" value="KGA94325.1"/>
    <property type="molecule type" value="Genomic_DNA"/>
</dbReference>
<gene>
    <name evidence="2" type="ORF">LptCag_1088</name>
</gene>
<dbReference type="Gene3D" id="3.40.50.150">
    <property type="entry name" value="Vaccinia Virus protein VP39"/>
    <property type="match status" value="1"/>
</dbReference>
<keyword evidence="2" id="KW-0489">Methyltransferase</keyword>
<dbReference type="GO" id="GO:0008168">
    <property type="term" value="F:methyltransferase activity"/>
    <property type="evidence" value="ECO:0007669"/>
    <property type="project" value="UniProtKB-KW"/>
</dbReference>